<keyword evidence="4" id="KW-1185">Reference proteome</keyword>
<keyword evidence="2" id="KW-0732">Signal</keyword>
<dbReference type="VEuPathDB" id="VectorBase:ASTEI00722"/>
<dbReference type="VEuPathDB" id="VectorBase:ASTE009117"/>
<dbReference type="InterPro" id="IPR036084">
    <property type="entry name" value="Ser_inhib-like_sf"/>
</dbReference>
<dbReference type="PROSITE" id="PS51257">
    <property type="entry name" value="PROKAR_LIPOPROTEIN"/>
    <property type="match status" value="1"/>
</dbReference>
<reference evidence="3" key="2">
    <citation type="submission" date="2020-05" db="UniProtKB">
        <authorList>
            <consortium name="EnsemblMetazoa"/>
        </authorList>
    </citation>
    <scope>IDENTIFICATION</scope>
    <source>
        <strain evidence="3">Indian</strain>
    </source>
</reference>
<feature type="compositionally biased region" description="Basic and acidic residues" evidence="1">
    <location>
        <begin position="29"/>
        <end position="46"/>
    </location>
</feature>
<feature type="signal peptide" evidence="2">
    <location>
        <begin position="1"/>
        <end position="22"/>
    </location>
</feature>
<dbReference type="AlphaFoldDB" id="A0A182XWY6"/>
<organism evidence="3 4">
    <name type="scientific">Anopheles stephensi</name>
    <name type="common">Indo-Pakistan malaria mosquito</name>
    <dbReference type="NCBI Taxonomy" id="30069"/>
    <lineage>
        <taxon>Eukaryota</taxon>
        <taxon>Metazoa</taxon>
        <taxon>Ecdysozoa</taxon>
        <taxon>Arthropoda</taxon>
        <taxon>Hexapoda</taxon>
        <taxon>Insecta</taxon>
        <taxon>Pterygota</taxon>
        <taxon>Neoptera</taxon>
        <taxon>Endopterygota</taxon>
        <taxon>Diptera</taxon>
        <taxon>Nematocera</taxon>
        <taxon>Culicoidea</taxon>
        <taxon>Culicidae</taxon>
        <taxon>Anophelinae</taxon>
        <taxon>Anopheles</taxon>
    </lineage>
</organism>
<name>A0A182XWY6_ANOST</name>
<sequence>MRLLMLWLGVASLAAIIGCSDAQETKQSVPERNDTSVGNDDNHPEEDSCTPTKQCGVDEVFKCCGPCYQLTCYGSVIDCAGHCFAECYCVEGFVREYPAGRCIPEQLCQRPVLPILSDDDDDESF</sequence>
<dbReference type="Proteomes" id="UP000076408">
    <property type="component" value="Unassembled WGS sequence"/>
</dbReference>
<dbReference type="Gene3D" id="2.10.25.10">
    <property type="entry name" value="Laminin"/>
    <property type="match status" value="1"/>
</dbReference>
<reference evidence="4" key="1">
    <citation type="journal article" date="2014" name="Genome Biol.">
        <title>Genome analysis of a major urban malaria vector mosquito, Anopheles stephensi.</title>
        <authorList>
            <person name="Jiang X."/>
            <person name="Peery A."/>
            <person name="Hall A.B."/>
            <person name="Sharma A."/>
            <person name="Chen X.G."/>
            <person name="Waterhouse R.M."/>
            <person name="Komissarov A."/>
            <person name="Riehle M.M."/>
            <person name="Shouche Y."/>
            <person name="Sharakhova M.V."/>
            <person name="Lawson D."/>
            <person name="Pakpour N."/>
            <person name="Arensburger P."/>
            <person name="Davidson V.L."/>
            <person name="Eiglmeier K."/>
            <person name="Emrich S."/>
            <person name="George P."/>
            <person name="Kennedy R.C."/>
            <person name="Mane S.P."/>
            <person name="Maslen G."/>
            <person name="Oringanje C."/>
            <person name="Qi Y."/>
            <person name="Settlage R."/>
            <person name="Tojo M."/>
            <person name="Tubio J.M."/>
            <person name="Unger M.F."/>
            <person name="Wang B."/>
            <person name="Vernick K.D."/>
            <person name="Ribeiro J.M."/>
            <person name="James A.A."/>
            <person name="Michel K."/>
            <person name="Riehle M.A."/>
            <person name="Luckhart S."/>
            <person name="Sharakhov I.V."/>
            <person name="Tu Z."/>
        </authorList>
    </citation>
    <scope>NUCLEOTIDE SEQUENCE [LARGE SCALE GENOMIC DNA]</scope>
    <source>
        <strain evidence="4">Indian</strain>
    </source>
</reference>
<evidence type="ECO:0000256" key="2">
    <source>
        <dbReference type="SAM" id="SignalP"/>
    </source>
</evidence>
<evidence type="ECO:0000256" key="1">
    <source>
        <dbReference type="SAM" id="MobiDB-lite"/>
    </source>
</evidence>
<protein>
    <submittedName>
        <fullName evidence="3">Uncharacterized protein</fullName>
    </submittedName>
</protein>
<accession>A0A182XWY6</accession>
<evidence type="ECO:0000313" key="3">
    <source>
        <dbReference type="EnsemblMetazoa" id="ASTEI00722-PA"/>
    </source>
</evidence>
<feature type="region of interest" description="Disordered" evidence="1">
    <location>
        <begin position="25"/>
        <end position="51"/>
    </location>
</feature>
<proteinExistence type="predicted"/>
<dbReference type="CDD" id="cd19941">
    <property type="entry name" value="TIL"/>
    <property type="match status" value="1"/>
</dbReference>
<dbReference type="EnsemblMetazoa" id="ASTEI00722-RA">
    <property type="protein sequence ID" value="ASTEI00722-PA"/>
    <property type="gene ID" value="ASTEI00722"/>
</dbReference>
<dbReference type="SUPFAM" id="SSF57567">
    <property type="entry name" value="Serine protease inhibitors"/>
    <property type="match status" value="1"/>
</dbReference>
<evidence type="ECO:0000313" key="4">
    <source>
        <dbReference type="Proteomes" id="UP000076408"/>
    </source>
</evidence>
<feature type="chain" id="PRO_5043478463" evidence="2">
    <location>
        <begin position="23"/>
        <end position="125"/>
    </location>
</feature>